<keyword evidence="3 6" id="KW-0812">Transmembrane</keyword>
<feature type="domain" description="Major facilitator superfamily (MFS) profile" evidence="7">
    <location>
        <begin position="1"/>
        <end position="429"/>
    </location>
</feature>
<gene>
    <name evidence="8" type="ORF">C8A04DRAFT_10764</name>
</gene>
<feature type="transmembrane region" description="Helical" evidence="6">
    <location>
        <begin position="316"/>
        <end position="335"/>
    </location>
</feature>
<feature type="non-terminal residue" evidence="8">
    <location>
        <position position="1"/>
    </location>
</feature>
<keyword evidence="4 6" id="KW-1133">Transmembrane helix</keyword>
<dbReference type="Pfam" id="PF06609">
    <property type="entry name" value="TRI12"/>
    <property type="match status" value="1"/>
</dbReference>
<feature type="transmembrane region" description="Helical" evidence="6">
    <location>
        <begin position="248"/>
        <end position="269"/>
    </location>
</feature>
<feature type="transmembrane region" description="Helical" evidence="6">
    <location>
        <begin position="46"/>
        <end position="66"/>
    </location>
</feature>
<dbReference type="PANTHER" id="PTHR23501:SF109">
    <property type="entry name" value="MAJOR FACILITATOR SUPERFAMILY (MFS) PROFILE DOMAIN-CONTAINING PROTEIN-RELATED"/>
    <property type="match status" value="1"/>
</dbReference>
<evidence type="ECO:0000256" key="6">
    <source>
        <dbReference type="SAM" id="Phobius"/>
    </source>
</evidence>
<dbReference type="Gene3D" id="1.20.1250.20">
    <property type="entry name" value="MFS general substrate transporter like domains"/>
    <property type="match status" value="2"/>
</dbReference>
<dbReference type="InterPro" id="IPR010573">
    <property type="entry name" value="MFS_Str1/Tri12-like"/>
</dbReference>
<dbReference type="InterPro" id="IPR005829">
    <property type="entry name" value="Sugar_transporter_CS"/>
</dbReference>
<feature type="transmembrane region" description="Helical" evidence="6">
    <location>
        <begin position="289"/>
        <end position="309"/>
    </location>
</feature>
<reference evidence="8" key="1">
    <citation type="journal article" date="2023" name="Mol. Phylogenet. Evol.">
        <title>Genome-scale phylogeny and comparative genomics of the fungal order Sordariales.</title>
        <authorList>
            <person name="Hensen N."/>
            <person name="Bonometti L."/>
            <person name="Westerberg I."/>
            <person name="Brannstrom I.O."/>
            <person name="Guillou S."/>
            <person name="Cros-Aarteil S."/>
            <person name="Calhoun S."/>
            <person name="Haridas S."/>
            <person name="Kuo A."/>
            <person name="Mondo S."/>
            <person name="Pangilinan J."/>
            <person name="Riley R."/>
            <person name="LaButti K."/>
            <person name="Andreopoulos B."/>
            <person name="Lipzen A."/>
            <person name="Chen C."/>
            <person name="Yan M."/>
            <person name="Daum C."/>
            <person name="Ng V."/>
            <person name="Clum A."/>
            <person name="Steindorff A."/>
            <person name="Ohm R.A."/>
            <person name="Martin F."/>
            <person name="Silar P."/>
            <person name="Natvig D.O."/>
            <person name="Lalanne C."/>
            <person name="Gautier V."/>
            <person name="Ament-Velasquez S.L."/>
            <person name="Kruys A."/>
            <person name="Hutchinson M.I."/>
            <person name="Powell A.J."/>
            <person name="Barry K."/>
            <person name="Miller A.N."/>
            <person name="Grigoriev I.V."/>
            <person name="Debuchy R."/>
            <person name="Gladieux P."/>
            <person name="Hiltunen Thoren M."/>
            <person name="Johannesson H."/>
        </authorList>
    </citation>
    <scope>NUCLEOTIDE SEQUENCE</scope>
    <source>
        <strain evidence="8">CBS 141.50</strain>
    </source>
</reference>
<dbReference type="InterPro" id="IPR036259">
    <property type="entry name" value="MFS_trans_sf"/>
</dbReference>
<keyword evidence="2" id="KW-0813">Transport</keyword>
<dbReference type="InterPro" id="IPR020846">
    <property type="entry name" value="MFS_dom"/>
</dbReference>
<feature type="transmembrane region" description="Helical" evidence="6">
    <location>
        <begin position="377"/>
        <end position="400"/>
    </location>
</feature>
<keyword evidence="5 6" id="KW-0472">Membrane</keyword>
<protein>
    <submittedName>
        <fullName evidence="8">Major facilitator superfamily domain-containing protein</fullName>
    </submittedName>
</protein>
<evidence type="ECO:0000256" key="1">
    <source>
        <dbReference type="ARBA" id="ARBA00004141"/>
    </source>
</evidence>
<dbReference type="GO" id="GO:0005886">
    <property type="term" value="C:plasma membrane"/>
    <property type="evidence" value="ECO:0007669"/>
    <property type="project" value="TreeGrafter"/>
</dbReference>
<accession>A0AAN6V899</accession>
<comment type="subcellular location">
    <subcellularLocation>
        <location evidence="1">Membrane</location>
        <topology evidence="1">Multi-pass membrane protein</topology>
    </subcellularLocation>
</comment>
<dbReference type="PROSITE" id="PS00216">
    <property type="entry name" value="SUGAR_TRANSPORT_1"/>
    <property type="match status" value="1"/>
</dbReference>
<comment type="caution">
    <text evidence="8">The sequence shown here is derived from an EMBL/GenBank/DDBJ whole genome shotgun (WGS) entry which is preliminary data.</text>
</comment>
<feature type="transmembrane region" description="Helical" evidence="6">
    <location>
        <begin position="179"/>
        <end position="201"/>
    </location>
</feature>
<dbReference type="GO" id="GO:0022857">
    <property type="term" value="F:transmembrane transporter activity"/>
    <property type="evidence" value="ECO:0007669"/>
    <property type="project" value="InterPro"/>
</dbReference>
<keyword evidence="9" id="KW-1185">Reference proteome</keyword>
<dbReference type="Proteomes" id="UP001302676">
    <property type="component" value="Unassembled WGS sequence"/>
</dbReference>
<dbReference type="PROSITE" id="PS50850">
    <property type="entry name" value="MFS"/>
    <property type="match status" value="1"/>
</dbReference>
<reference evidence="8" key="2">
    <citation type="submission" date="2023-05" db="EMBL/GenBank/DDBJ databases">
        <authorList>
            <consortium name="Lawrence Berkeley National Laboratory"/>
            <person name="Steindorff A."/>
            <person name="Hensen N."/>
            <person name="Bonometti L."/>
            <person name="Westerberg I."/>
            <person name="Brannstrom I.O."/>
            <person name="Guillou S."/>
            <person name="Cros-Aarteil S."/>
            <person name="Calhoun S."/>
            <person name="Haridas S."/>
            <person name="Kuo A."/>
            <person name="Mondo S."/>
            <person name="Pangilinan J."/>
            <person name="Riley R."/>
            <person name="Labutti K."/>
            <person name="Andreopoulos B."/>
            <person name="Lipzen A."/>
            <person name="Chen C."/>
            <person name="Yanf M."/>
            <person name="Daum C."/>
            <person name="Ng V."/>
            <person name="Clum A."/>
            <person name="Ohm R."/>
            <person name="Martin F."/>
            <person name="Silar P."/>
            <person name="Natvig D."/>
            <person name="Lalanne C."/>
            <person name="Gautier V."/>
            <person name="Ament-Velasquez S.L."/>
            <person name="Kruys A."/>
            <person name="Hutchinson M.I."/>
            <person name="Powell A.J."/>
            <person name="Barry K."/>
            <person name="Miller A.N."/>
            <person name="Grigoriev I.V."/>
            <person name="Debuchy R."/>
            <person name="Gladieux P."/>
            <person name="Thoren M.H."/>
            <person name="Johannesson H."/>
        </authorList>
    </citation>
    <scope>NUCLEOTIDE SEQUENCE</scope>
    <source>
        <strain evidence="8">CBS 141.50</strain>
    </source>
</reference>
<dbReference type="RefSeq" id="XP_062638752.1">
    <property type="nucleotide sequence ID" value="XM_062776709.1"/>
</dbReference>
<organism evidence="8 9">
    <name type="scientific">Dichotomopilus funicola</name>
    <dbReference type="NCBI Taxonomy" id="1934379"/>
    <lineage>
        <taxon>Eukaryota</taxon>
        <taxon>Fungi</taxon>
        <taxon>Dikarya</taxon>
        <taxon>Ascomycota</taxon>
        <taxon>Pezizomycotina</taxon>
        <taxon>Sordariomycetes</taxon>
        <taxon>Sordariomycetidae</taxon>
        <taxon>Sordariales</taxon>
        <taxon>Chaetomiaceae</taxon>
        <taxon>Dichotomopilus</taxon>
    </lineage>
</organism>
<feature type="transmembrane region" description="Helical" evidence="6">
    <location>
        <begin position="347"/>
        <end position="370"/>
    </location>
</feature>
<evidence type="ECO:0000256" key="2">
    <source>
        <dbReference type="ARBA" id="ARBA00022448"/>
    </source>
</evidence>
<feature type="transmembrane region" description="Helical" evidence="6">
    <location>
        <begin position="474"/>
        <end position="493"/>
    </location>
</feature>
<evidence type="ECO:0000256" key="3">
    <source>
        <dbReference type="ARBA" id="ARBA00022692"/>
    </source>
</evidence>
<dbReference type="EMBL" id="MU853569">
    <property type="protein sequence ID" value="KAK4145381.1"/>
    <property type="molecule type" value="Genomic_DNA"/>
</dbReference>
<evidence type="ECO:0000313" key="8">
    <source>
        <dbReference type="EMBL" id="KAK4145381.1"/>
    </source>
</evidence>
<dbReference type="AlphaFoldDB" id="A0AAN6V899"/>
<feature type="transmembrane region" description="Helical" evidence="6">
    <location>
        <begin position="207"/>
        <end position="227"/>
    </location>
</feature>
<dbReference type="SUPFAM" id="SSF103473">
    <property type="entry name" value="MFS general substrate transporter"/>
    <property type="match status" value="1"/>
</dbReference>
<feature type="transmembrane region" description="Helical" evidence="6">
    <location>
        <begin position="104"/>
        <end position="126"/>
    </location>
</feature>
<evidence type="ECO:0000256" key="4">
    <source>
        <dbReference type="ARBA" id="ARBA00022989"/>
    </source>
</evidence>
<feature type="transmembrane region" description="Helical" evidence="6">
    <location>
        <begin position="16"/>
        <end position="39"/>
    </location>
</feature>
<sequence>ASAPVYIYRDLGGAGYWVWSITANLLATAAISPFVGALSDLFGRRYVAIAGNITIILGQVLCGAAHSMDMFIAGMSITGIGTGINELTALAGTAELVPLSRRGYYIAGMVLTVLPFLPSAMYAQLIASVANWRYIAVLTTVWTFLGLVATALFYTPPPPLHARPRTWGERKALLRRTDLVGGLLSIGGLAGFEVGILGGGYQYPWTAARVLAPLIIGLALLVAFVAWELWGAAHPMVPRNLSKAPGTLALTMVITFISGANFFSVLLLWPPEAYNVYGHDPIGIGLRGLPFAFGVFTGCLLSLTLLSLLRARHTRLLLLFASCLMTAGCGCLALATPNPHNLHTVVYPVLFVAGLGVGGITIPVSTLATLLCPGGEVIATVTALTIAVRIVGGAVGYAVYFNVFVQRLVPELYASLTVACARMGITDRKVVGEVIELTAVSLVREIRFLPGVDEDIWAELVKVGQEVYARAYPWVYYCSVAFGGVSVVASLFLGDVSGLVDDTVVTVI</sequence>
<dbReference type="GeneID" id="87813322"/>
<proteinExistence type="predicted"/>
<name>A0AAN6V899_9PEZI</name>
<evidence type="ECO:0000259" key="7">
    <source>
        <dbReference type="PROSITE" id="PS50850"/>
    </source>
</evidence>
<evidence type="ECO:0000313" key="9">
    <source>
        <dbReference type="Proteomes" id="UP001302676"/>
    </source>
</evidence>
<evidence type="ECO:0000256" key="5">
    <source>
        <dbReference type="ARBA" id="ARBA00023136"/>
    </source>
</evidence>
<dbReference type="PANTHER" id="PTHR23501">
    <property type="entry name" value="MAJOR FACILITATOR SUPERFAMILY"/>
    <property type="match status" value="1"/>
</dbReference>
<feature type="transmembrane region" description="Helical" evidence="6">
    <location>
        <begin position="132"/>
        <end position="155"/>
    </location>
</feature>